<proteinExistence type="predicted"/>
<gene>
    <name evidence="1" type="ORF">CCAP1982_LOCUS6682</name>
</gene>
<dbReference type="AlphaFoldDB" id="A0A811UIB9"/>
<comment type="caution">
    <text evidence="1">The sequence shown here is derived from an EMBL/GenBank/DDBJ whole genome shotgun (WGS) entry which is preliminary data.</text>
</comment>
<protein>
    <submittedName>
        <fullName evidence="1">(Mediterranean fruit fly) hypothetical protein</fullName>
    </submittedName>
</protein>
<reference evidence="1" key="1">
    <citation type="submission" date="2020-11" db="EMBL/GenBank/DDBJ databases">
        <authorList>
            <person name="Whitehead M."/>
        </authorList>
    </citation>
    <scope>NUCLEOTIDE SEQUENCE</scope>
    <source>
        <strain evidence="1">EGII</strain>
    </source>
</reference>
<dbReference type="Proteomes" id="UP000606786">
    <property type="component" value="Unassembled WGS sequence"/>
</dbReference>
<dbReference type="EMBL" id="CAJHJT010000012">
    <property type="protein sequence ID" value="CAD6998068.1"/>
    <property type="molecule type" value="Genomic_DNA"/>
</dbReference>
<accession>A0A811UIB9</accession>
<name>A0A811UIB9_CERCA</name>
<organism evidence="1 2">
    <name type="scientific">Ceratitis capitata</name>
    <name type="common">Mediterranean fruit fly</name>
    <name type="synonym">Tephritis capitata</name>
    <dbReference type="NCBI Taxonomy" id="7213"/>
    <lineage>
        <taxon>Eukaryota</taxon>
        <taxon>Metazoa</taxon>
        <taxon>Ecdysozoa</taxon>
        <taxon>Arthropoda</taxon>
        <taxon>Hexapoda</taxon>
        <taxon>Insecta</taxon>
        <taxon>Pterygota</taxon>
        <taxon>Neoptera</taxon>
        <taxon>Endopterygota</taxon>
        <taxon>Diptera</taxon>
        <taxon>Brachycera</taxon>
        <taxon>Muscomorpha</taxon>
        <taxon>Tephritoidea</taxon>
        <taxon>Tephritidae</taxon>
        <taxon>Ceratitis</taxon>
        <taxon>Ceratitis</taxon>
    </lineage>
</organism>
<sequence length="94" mass="10622">MDDMTFGGIRYNAAINLAHNKVLLQQHTIHTTRKKKSSDTSPWQCHSHCQKVYLFELKRLTLALSDLRTFRSTQIGSMSGGSAEKYAIKHCVIG</sequence>
<evidence type="ECO:0000313" key="1">
    <source>
        <dbReference type="EMBL" id="CAD6998068.1"/>
    </source>
</evidence>
<evidence type="ECO:0000313" key="2">
    <source>
        <dbReference type="Proteomes" id="UP000606786"/>
    </source>
</evidence>
<keyword evidence="2" id="KW-1185">Reference proteome</keyword>